<sequence>MGNANSHDVAFLVEPMEPLPIVARDFCFLEPTSLVIPPSMSRTPNDCMLQTVTGEVVFLWRGKTTTLTNVERSISMQMERKALSINAHSILVDGNTFGPSSGWLADINVIFPSPSVYEPRLDCTVGIHPEFSVAFSVEGDWGARNAVISMHVRDRIVSAARIRGVKPGQLFGEYILDVIPGVDVAFMVLLCTSIDRIANLTRGIIL</sequence>
<accession>A0A485L082</accession>
<keyword evidence="4" id="KW-1185">Reference proteome</keyword>
<dbReference type="AlphaFoldDB" id="A0A485L082"/>
<evidence type="ECO:0000313" key="2">
    <source>
        <dbReference type="EMBL" id="KAF0695212.1"/>
    </source>
</evidence>
<dbReference type="Proteomes" id="UP000332933">
    <property type="component" value="Unassembled WGS sequence"/>
</dbReference>
<evidence type="ECO:0000313" key="4">
    <source>
        <dbReference type="Proteomes" id="UP000332933"/>
    </source>
</evidence>
<evidence type="ECO:0000313" key="3">
    <source>
        <dbReference type="EMBL" id="VFT90806.1"/>
    </source>
</evidence>
<dbReference type="InterPro" id="IPR025659">
    <property type="entry name" value="Tubby-like_C"/>
</dbReference>
<proteinExistence type="inferred from homology"/>
<reference evidence="3 4" key="1">
    <citation type="submission" date="2019-03" db="EMBL/GenBank/DDBJ databases">
        <authorList>
            <person name="Gaulin E."/>
            <person name="Dumas B."/>
        </authorList>
    </citation>
    <scope>NUCLEOTIDE SEQUENCE [LARGE SCALE GENOMIC DNA]</scope>
    <source>
        <strain evidence="3">CBS 568.67</strain>
    </source>
</reference>
<name>A0A485L082_9STRA</name>
<organism evidence="3 4">
    <name type="scientific">Aphanomyces stellatus</name>
    <dbReference type="NCBI Taxonomy" id="120398"/>
    <lineage>
        <taxon>Eukaryota</taxon>
        <taxon>Sar</taxon>
        <taxon>Stramenopiles</taxon>
        <taxon>Oomycota</taxon>
        <taxon>Saprolegniomycetes</taxon>
        <taxon>Saprolegniales</taxon>
        <taxon>Verrucalvaceae</taxon>
        <taxon>Aphanomyces</taxon>
    </lineage>
</organism>
<dbReference type="EMBL" id="VJMH01005498">
    <property type="protein sequence ID" value="KAF0695212.1"/>
    <property type="molecule type" value="Genomic_DNA"/>
</dbReference>
<dbReference type="Pfam" id="PF04525">
    <property type="entry name" value="LOR"/>
    <property type="match status" value="1"/>
</dbReference>
<dbReference type="InterPro" id="IPR007612">
    <property type="entry name" value="LOR"/>
</dbReference>
<gene>
    <name evidence="3" type="primary">Aste57867_13976</name>
    <name evidence="2" type="ORF">As57867_013925</name>
    <name evidence="3" type="ORF">ASTE57867_13976</name>
</gene>
<dbReference type="Gene3D" id="2.40.160.200">
    <property type="entry name" value="LURP1-related"/>
    <property type="match status" value="1"/>
</dbReference>
<reference evidence="2" key="2">
    <citation type="submission" date="2019-06" db="EMBL/GenBank/DDBJ databases">
        <title>Genomics analysis of Aphanomyces spp. identifies a new class of oomycete effector associated with host adaptation.</title>
        <authorList>
            <person name="Gaulin E."/>
        </authorList>
    </citation>
    <scope>NUCLEOTIDE SEQUENCE</scope>
    <source>
        <strain evidence="2">CBS 578.67</strain>
    </source>
</reference>
<dbReference type="OrthoDB" id="97518at2759"/>
<comment type="similarity">
    <text evidence="1">Belongs to the LOR family.</text>
</comment>
<dbReference type="InterPro" id="IPR038595">
    <property type="entry name" value="LOR_sf"/>
</dbReference>
<dbReference type="SUPFAM" id="SSF54518">
    <property type="entry name" value="Tubby C-terminal domain-like"/>
    <property type="match status" value="1"/>
</dbReference>
<protein>
    <submittedName>
        <fullName evidence="3">Aste57867_13976 protein</fullName>
    </submittedName>
</protein>
<evidence type="ECO:0000256" key="1">
    <source>
        <dbReference type="ARBA" id="ARBA00005437"/>
    </source>
</evidence>
<dbReference type="EMBL" id="CAADRA010005519">
    <property type="protein sequence ID" value="VFT90806.1"/>
    <property type="molecule type" value="Genomic_DNA"/>
</dbReference>